<gene>
    <name evidence="2" type="ORF">N790_10095</name>
</gene>
<dbReference type="OrthoDB" id="5508986at2"/>
<dbReference type="STRING" id="1384054.N790_10095"/>
<evidence type="ECO:0000313" key="2">
    <source>
        <dbReference type="EMBL" id="KFN45324.1"/>
    </source>
</evidence>
<evidence type="ECO:0000256" key="1">
    <source>
        <dbReference type="SAM" id="SignalP"/>
    </source>
</evidence>
<evidence type="ECO:0000313" key="3">
    <source>
        <dbReference type="Proteomes" id="UP000029392"/>
    </source>
</evidence>
<accession>A0A091B379</accession>
<dbReference type="RefSeq" id="WP_052385904.1">
    <property type="nucleotide sequence ID" value="NZ_AVCH01000184.1"/>
</dbReference>
<keyword evidence="3" id="KW-1185">Reference proteome</keyword>
<feature type="signal peptide" evidence="1">
    <location>
        <begin position="1"/>
        <end position="24"/>
    </location>
</feature>
<reference evidence="2 3" key="1">
    <citation type="submission" date="2013-09" db="EMBL/GenBank/DDBJ databases">
        <title>Genome sequencing of Arenimonas malthae.</title>
        <authorList>
            <person name="Chen F."/>
            <person name="Wang G."/>
        </authorList>
    </citation>
    <scope>NUCLEOTIDE SEQUENCE [LARGE SCALE GENOMIC DNA]</scope>
    <source>
        <strain evidence="2 3">CC-JY-1</strain>
    </source>
</reference>
<dbReference type="PATRIC" id="fig|1384054.3.peg.2178"/>
<protein>
    <submittedName>
        <fullName evidence="2">Uncharacterized protein</fullName>
    </submittedName>
</protein>
<proteinExistence type="predicted"/>
<feature type="chain" id="PRO_5001869422" evidence="1">
    <location>
        <begin position="25"/>
        <end position="150"/>
    </location>
</feature>
<dbReference type="AlphaFoldDB" id="A0A091B379"/>
<sequence length="150" mass="15930">MKPLAAIAATLLLAAAVTPAPALANPLVEATQTCFSDSTTGKDRKLLGKWIFLALAGHPEISQLSSASAADHEDTSRQFAALFMRLVTVDCASEMRALAQAGGPEAMKLPFEHLGQIAMQELMNHPNVSGNIAGFERFLDQDKLNATLTP</sequence>
<keyword evidence="1" id="KW-0732">Signal</keyword>
<organism evidence="2 3">
    <name type="scientific">Arenimonas malthae CC-JY-1</name>
    <dbReference type="NCBI Taxonomy" id="1384054"/>
    <lineage>
        <taxon>Bacteria</taxon>
        <taxon>Pseudomonadati</taxon>
        <taxon>Pseudomonadota</taxon>
        <taxon>Gammaproteobacteria</taxon>
        <taxon>Lysobacterales</taxon>
        <taxon>Lysobacteraceae</taxon>
        <taxon>Arenimonas</taxon>
    </lineage>
</organism>
<dbReference type="Proteomes" id="UP000029392">
    <property type="component" value="Unassembled WGS sequence"/>
</dbReference>
<name>A0A091B379_9GAMM</name>
<dbReference type="EMBL" id="AVCH01000184">
    <property type="protein sequence ID" value="KFN45324.1"/>
    <property type="molecule type" value="Genomic_DNA"/>
</dbReference>
<dbReference type="eggNOG" id="ENOG50333BE">
    <property type="taxonomic scope" value="Bacteria"/>
</dbReference>
<comment type="caution">
    <text evidence="2">The sequence shown here is derived from an EMBL/GenBank/DDBJ whole genome shotgun (WGS) entry which is preliminary data.</text>
</comment>